<dbReference type="GeneID" id="109388664"/>
<keyword evidence="7" id="KW-0679">Respiratory chain</keyword>
<accession>A0A8B7S899</accession>
<comment type="function">
    <text evidence="1">Accessory subunit of the mitochondrial membrane respiratory chain NADH dehydrogenase (Complex I), that is believed not to be involved in catalysis. Complex I functions in the transfer of electrons from NADH to the respiratory chain. The immediate electron acceptor for the enzyme is believed to be ubiquinone.</text>
</comment>
<protein>
    <recommendedName>
        <fullName evidence="5">NADH dehydrogenase [ubiquinone] 1 alpha subcomplex subunit 5</fullName>
    </recommendedName>
    <alternativeName>
        <fullName evidence="12">Complex I subunit B13</fullName>
    </alternativeName>
    <alternativeName>
        <fullName evidence="14">Complex I-13kD-B</fullName>
    </alternativeName>
    <alternativeName>
        <fullName evidence="13">NADH-ubiquinone oxidoreductase 13 kDa-B subunit</fullName>
    </alternativeName>
</protein>
<sequence>MVGVLKKTTGLVGLAVCVSPHEEPDVKKLEDQLQGGQIEEVILQAENELSLTRKMIPWKPWEPLVEEPPANQWKWPI</sequence>
<evidence type="ECO:0000256" key="1">
    <source>
        <dbReference type="ARBA" id="ARBA00003195"/>
    </source>
</evidence>
<dbReference type="OrthoDB" id="286811at2759"/>
<comment type="similarity">
    <text evidence="3">Belongs to the complex I NDUFA5 subunit family.</text>
</comment>
<proteinExistence type="inferred from homology"/>
<evidence type="ECO:0000256" key="12">
    <source>
        <dbReference type="ARBA" id="ARBA00030376"/>
    </source>
</evidence>
<evidence type="ECO:0000256" key="8">
    <source>
        <dbReference type="ARBA" id="ARBA00022792"/>
    </source>
</evidence>
<keyword evidence="6" id="KW-0813">Transport</keyword>
<evidence type="ECO:0000256" key="11">
    <source>
        <dbReference type="ARBA" id="ARBA00023136"/>
    </source>
</evidence>
<gene>
    <name evidence="16" type="primary">LOC109388664</name>
</gene>
<keyword evidence="10" id="KW-0496">Mitochondrion</keyword>
<evidence type="ECO:0000256" key="13">
    <source>
        <dbReference type="ARBA" id="ARBA00032483"/>
    </source>
</evidence>
<dbReference type="KEGG" id="hai:109388664"/>
<evidence type="ECO:0000313" key="15">
    <source>
        <dbReference type="Proteomes" id="UP000694851"/>
    </source>
</evidence>
<reference evidence="16" key="1">
    <citation type="submission" date="2025-08" db="UniProtKB">
        <authorList>
            <consortium name="RefSeq"/>
        </authorList>
    </citation>
    <scope>IDENTIFICATION</scope>
    <source>
        <tissue evidence="16">Muscle</tissue>
    </source>
</reference>
<evidence type="ECO:0000313" key="16">
    <source>
        <dbReference type="RefSeq" id="XP_019509134.1"/>
    </source>
</evidence>
<organism evidence="15 16">
    <name type="scientific">Hipposideros armiger</name>
    <name type="common">Great Himalayan leaf-nosed bat</name>
    <dbReference type="NCBI Taxonomy" id="186990"/>
    <lineage>
        <taxon>Eukaryota</taxon>
        <taxon>Metazoa</taxon>
        <taxon>Chordata</taxon>
        <taxon>Craniata</taxon>
        <taxon>Vertebrata</taxon>
        <taxon>Euteleostomi</taxon>
        <taxon>Mammalia</taxon>
        <taxon>Eutheria</taxon>
        <taxon>Laurasiatheria</taxon>
        <taxon>Chiroptera</taxon>
        <taxon>Yinpterochiroptera</taxon>
        <taxon>Rhinolophoidea</taxon>
        <taxon>Hipposideridae</taxon>
        <taxon>Hipposideros</taxon>
    </lineage>
</organism>
<keyword evidence="8" id="KW-0999">Mitochondrion inner membrane</keyword>
<dbReference type="GO" id="GO:0005743">
    <property type="term" value="C:mitochondrial inner membrane"/>
    <property type="evidence" value="ECO:0007669"/>
    <property type="project" value="UniProtKB-SubCell"/>
</dbReference>
<evidence type="ECO:0000256" key="9">
    <source>
        <dbReference type="ARBA" id="ARBA00022982"/>
    </source>
</evidence>
<comment type="subcellular location">
    <subcellularLocation>
        <location evidence="2">Mitochondrion inner membrane</location>
        <topology evidence="2">Peripheral membrane protein</topology>
        <orientation evidence="2">Matrix side</orientation>
    </subcellularLocation>
</comment>
<dbReference type="InterPro" id="IPR006806">
    <property type="entry name" value="NDUFA5"/>
</dbReference>
<keyword evidence="9" id="KW-0249">Electron transport</keyword>
<evidence type="ECO:0000256" key="4">
    <source>
        <dbReference type="ARBA" id="ARBA00011533"/>
    </source>
</evidence>
<evidence type="ECO:0000256" key="14">
    <source>
        <dbReference type="ARBA" id="ARBA00032775"/>
    </source>
</evidence>
<dbReference type="AlphaFoldDB" id="A0A8B7S899"/>
<evidence type="ECO:0000256" key="7">
    <source>
        <dbReference type="ARBA" id="ARBA00022660"/>
    </source>
</evidence>
<evidence type="ECO:0000256" key="5">
    <source>
        <dbReference type="ARBA" id="ARBA00016385"/>
    </source>
</evidence>
<dbReference type="GO" id="GO:0022904">
    <property type="term" value="P:respiratory electron transport chain"/>
    <property type="evidence" value="ECO:0007669"/>
    <property type="project" value="InterPro"/>
</dbReference>
<dbReference type="RefSeq" id="XP_019509134.1">
    <property type="nucleotide sequence ID" value="XM_019653589.1"/>
</dbReference>
<keyword evidence="11" id="KW-0472">Membrane</keyword>
<evidence type="ECO:0000256" key="2">
    <source>
        <dbReference type="ARBA" id="ARBA00004443"/>
    </source>
</evidence>
<dbReference type="PANTHER" id="PTHR12653">
    <property type="entry name" value="NADH-UBIQUINONE OXIDOREDUCTASE 13 KD-B SUBUNIT"/>
    <property type="match status" value="1"/>
</dbReference>
<dbReference type="PANTHER" id="PTHR12653:SF0">
    <property type="entry name" value="NADH DEHYDROGENASE [UBIQUINONE] 1 ALPHA SUBCOMPLEX SUBUNIT 5"/>
    <property type="match status" value="1"/>
</dbReference>
<keyword evidence="15" id="KW-1185">Reference proteome</keyword>
<evidence type="ECO:0000256" key="6">
    <source>
        <dbReference type="ARBA" id="ARBA00022448"/>
    </source>
</evidence>
<evidence type="ECO:0000256" key="10">
    <source>
        <dbReference type="ARBA" id="ARBA00023128"/>
    </source>
</evidence>
<comment type="subunit">
    <text evidence="4">Complex I is composed of 45 different subunits.</text>
</comment>
<evidence type="ECO:0000256" key="3">
    <source>
        <dbReference type="ARBA" id="ARBA00010261"/>
    </source>
</evidence>
<name>A0A8B7S899_HIPAR</name>
<dbReference type="Proteomes" id="UP000694851">
    <property type="component" value="Unplaced"/>
</dbReference>